<evidence type="ECO:0000256" key="5">
    <source>
        <dbReference type="PROSITE-ProRule" id="PRU00205"/>
    </source>
</evidence>
<evidence type="ECO:0000259" key="7">
    <source>
        <dbReference type="PROSITE" id="PS50922"/>
    </source>
</evidence>
<dbReference type="EnsemblProtists" id="EOD27478">
    <property type="protein sequence ID" value="EOD27478"/>
    <property type="gene ID" value="EMIHUDRAFT_460725"/>
</dbReference>
<evidence type="ECO:0000256" key="4">
    <source>
        <dbReference type="ARBA" id="ARBA00023136"/>
    </source>
</evidence>
<keyword evidence="3 6" id="KW-1133">Transmembrane helix</keyword>
<dbReference type="AlphaFoldDB" id="A0A0D3JVE3"/>
<proteinExistence type="predicted"/>
<dbReference type="PROSITE" id="PS50922">
    <property type="entry name" value="TLC"/>
    <property type="match status" value="1"/>
</dbReference>
<dbReference type="KEGG" id="ehx:EMIHUDRAFT_460725"/>
<dbReference type="PaxDb" id="2903-EOD27478"/>
<reference evidence="8" key="2">
    <citation type="submission" date="2024-10" db="UniProtKB">
        <authorList>
            <consortium name="EnsemblProtists"/>
        </authorList>
    </citation>
    <scope>IDENTIFICATION</scope>
</reference>
<dbReference type="GO" id="GO:0097035">
    <property type="term" value="P:regulation of membrane lipid distribution"/>
    <property type="evidence" value="ECO:0007669"/>
    <property type="project" value="TreeGrafter"/>
</dbReference>
<evidence type="ECO:0000256" key="6">
    <source>
        <dbReference type="SAM" id="Phobius"/>
    </source>
</evidence>
<dbReference type="Pfam" id="PF03798">
    <property type="entry name" value="TRAM_LAG1_CLN8"/>
    <property type="match status" value="1"/>
</dbReference>
<dbReference type="PANTHER" id="PTHR13439:SF4">
    <property type="entry name" value="TLC DOMAIN-CONTAINING PROTEIN"/>
    <property type="match status" value="1"/>
</dbReference>
<evidence type="ECO:0000313" key="8">
    <source>
        <dbReference type="EnsemblProtists" id="EOD27478"/>
    </source>
</evidence>
<comment type="subcellular location">
    <subcellularLocation>
        <location evidence="1">Membrane</location>
        <topology evidence="1">Multi-pass membrane protein</topology>
    </subcellularLocation>
</comment>
<organism evidence="8 9">
    <name type="scientific">Emiliania huxleyi (strain CCMP1516)</name>
    <dbReference type="NCBI Taxonomy" id="280463"/>
    <lineage>
        <taxon>Eukaryota</taxon>
        <taxon>Haptista</taxon>
        <taxon>Haptophyta</taxon>
        <taxon>Prymnesiophyceae</taxon>
        <taxon>Isochrysidales</taxon>
        <taxon>Noelaerhabdaceae</taxon>
        <taxon>Emiliania</taxon>
    </lineage>
</organism>
<evidence type="ECO:0000256" key="1">
    <source>
        <dbReference type="ARBA" id="ARBA00004141"/>
    </source>
</evidence>
<dbReference type="GO" id="GO:0007009">
    <property type="term" value="P:plasma membrane organization"/>
    <property type="evidence" value="ECO:0007669"/>
    <property type="project" value="TreeGrafter"/>
</dbReference>
<protein>
    <recommendedName>
        <fullName evidence="7">TLC domain-containing protein</fullName>
    </recommendedName>
</protein>
<dbReference type="GO" id="GO:0071709">
    <property type="term" value="P:membrane assembly"/>
    <property type="evidence" value="ECO:0007669"/>
    <property type="project" value="TreeGrafter"/>
</dbReference>
<feature type="transmembrane region" description="Helical" evidence="6">
    <location>
        <begin position="219"/>
        <end position="244"/>
    </location>
</feature>
<dbReference type="SMART" id="SM00724">
    <property type="entry name" value="TLC"/>
    <property type="match status" value="1"/>
</dbReference>
<evidence type="ECO:0000313" key="9">
    <source>
        <dbReference type="Proteomes" id="UP000013827"/>
    </source>
</evidence>
<dbReference type="Proteomes" id="UP000013827">
    <property type="component" value="Unassembled WGS sequence"/>
</dbReference>
<name>A0A0D3JVE3_EMIH1</name>
<dbReference type="HOGENOM" id="CLU_845738_0_0_1"/>
<feature type="transmembrane region" description="Helical" evidence="6">
    <location>
        <begin position="20"/>
        <end position="43"/>
    </location>
</feature>
<feature type="transmembrane region" description="Helical" evidence="6">
    <location>
        <begin position="294"/>
        <end position="314"/>
    </location>
</feature>
<dbReference type="eggNOG" id="ENOG502S84B">
    <property type="taxonomic scope" value="Eukaryota"/>
</dbReference>
<evidence type="ECO:0000256" key="3">
    <source>
        <dbReference type="ARBA" id="ARBA00022989"/>
    </source>
</evidence>
<dbReference type="RefSeq" id="XP_005779907.1">
    <property type="nucleotide sequence ID" value="XM_005779850.1"/>
</dbReference>
<feature type="domain" description="TLC" evidence="7">
    <location>
        <begin position="125"/>
        <end position="327"/>
    </location>
</feature>
<dbReference type="GO" id="GO:0055091">
    <property type="term" value="P:phospholipid homeostasis"/>
    <property type="evidence" value="ECO:0007669"/>
    <property type="project" value="TreeGrafter"/>
</dbReference>
<evidence type="ECO:0000256" key="2">
    <source>
        <dbReference type="ARBA" id="ARBA00022692"/>
    </source>
</evidence>
<sequence length="329" mass="35268">MVAWPWSKPPLPPPPPPHFIEAHASFVGVLLCIAGPLSCYLLLGPPLKARAPSKQHGRATMTTIDWPRLSVAAAQQSREVFVGCVALFLALRTVLRIATGHTRTAGAVTSGEQVVGDAASLAADVMAYNIVSLAFACSSSALGVFEWLGPIHKVGGTALDRLYGRSPLAERLCRLTAGYECFNLIAVVLLPEYRTAAFIGHHAVTCFLGVLSMHPWCHYYATFFFGVASLSSVPLCVGELFSAAGLEALVEASKPPFVLLFLLLRTAYWPYVSAGFWQDSLWALAKPRDRAHSLVAYAALLGANVFLTGLQVFWTGQICAAVGEALGQQ</sequence>
<dbReference type="InterPro" id="IPR006634">
    <property type="entry name" value="TLC-dom"/>
</dbReference>
<feature type="transmembrane region" description="Helical" evidence="6">
    <location>
        <begin position="256"/>
        <end position="274"/>
    </location>
</feature>
<reference evidence="9" key="1">
    <citation type="journal article" date="2013" name="Nature">
        <title>Pan genome of the phytoplankton Emiliania underpins its global distribution.</title>
        <authorList>
            <person name="Read B.A."/>
            <person name="Kegel J."/>
            <person name="Klute M.J."/>
            <person name="Kuo A."/>
            <person name="Lefebvre S.C."/>
            <person name="Maumus F."/>
            <person name="Mayer C."/>
            <person name="Miller J."/>
            <person name="Monier A."/>
            <person name="Salamov A."/>
            <person name="Young J."/>
            <person name="Aguilar M."/>
            <person name="Claverie J.M."/>
            <person name="Frickenhaus S."/>
            <person name="Gonzalez K."/>
            <person name="Herman E.K."/>
            <person name="Lin Y.C."/>
            <person name="Napier J."/>
            <person name="Ogata H."/>
            <person name="Sarno A.F."/>
            <person name="Shmutz J."/>
            <person name="Schroeder D."/>
            <person name="de Vargas C."/>
            <person name="Verret F."/>
            <person name="von Dassow P."/>
            <person name="Valentin K."/>
            <person name="Van de Peer Y."/>
            <person name="Wheeler G."/>
            <person name="Dacks J.B."/>
            <person name="Delwiche C.F."/>
            <person name="Dyhrman S.T."/>
            <person name="Glockner G."/>
            <person name="John U."/>
            <person name="Richards T."/>
            <person name="Worden A.Z."/>
            <person name="Zhang X."/>
            <person name="Grigoriev I.V."/>
            <person name="Allen A.E."/>
            <person name="Bidle K."/>
            <person name="Borodovsky M."/>
            <person name="Bowler C."/>
            <person name="Brownlee C."/>
            <person name="Cock J.M."/>
            <person name="Elias M."/>
            <person name="Gladyshev V.N."/>
            <person name="Groth M."/>
            <person name="Guda C."/>
            <person name="Hadaegh A."/>
            <person name="Iglesias-Rodriguez M.D."/>
            <person name="Jenkins J."/>
            <person name="Jones B.M."/>
            <person name="Lawson T."/>
            <person name="Leese F."/>
            <person name="Lindquist E."/>
            <person name="Lobanov A."/>
            <person name="Lomsadze A."/>
            <person name="Malik S.B."/>
            <person name="Marsh M.E."/>
            <person name="Mackinder L."/>
            <person name="Mock T."/>
            <person name="Mueller-Roeber B."/>
            <person name="Pagarete A."/>
            <person name="Parker M."/>
            <person name="Probert I."/>
            <person name="Quesneville H."/>
            <person name="Raines C."/>
            <person name="Rensing S.A."/>
            <person name="Riano-Pachon D.M."/>
            <person name="Richier S."/>
            <person name="Rokitta S."/>
            <person name="Shiraiwa Y."/>
            <person name="Soanes D.M."/>
            <person name="van der Giezen M."/>
            <person name="Wahlund T.M."/>
            <person name="Williams B."/>
            <person name="Wilson W."/>
            <person name="Wolfe G."/>
            <person name="Wurch L.L."/>
        </authorList>
    </citation>
    <scope>NUCLEOTIDE SEQUENCE</scope>
</reference>
<dbReference type="GeneID" id="17273025"/>
<dbReference type="InterPro" id="IPR050846">
    <property type="entry name" value="TLCD"/>
</dbReference>
<keyword evidence="9" id="KW-1185">Reference proteome</keyword>
<dbReference type="PANTHER" id="PTHR13439">
    <property type="entry name" value="CT120 PROTEIN"/>
    <property type="match status" value="1"/>
</dbReference>
<dbReference type="GO" id="GO:0005886">
    <property type="term" value="C:plasma membrane"/>
    <property type="evidence" value="ECO:0007669"/>
    <property type="project" value="TreeGrafter"/>
</dbReference>
<accession>A0A0D3JVE3</accession>
<keyword evidence="2 5" id="KW-0812">Transmembrane</keyword>
<keyword evidence="4 5" id="KW-0472">Membrane</keyword>